<dbReference type="SUPFAM" id="SSF52467">
    <property type="entry name" value="DHS-like NAD/FAD-binding domain"/>
    <property type="match status" value="1"/>
</dbReference>
<dbReference type="InterPro" id="IPR014729">
    <property type="entry name" value="Rossmann-like_a/b/a_fold"/>
</dbReference>
<dbReference type="PANTHER" id="PTHR43153">
    <property type="entry name" value="ELECTRON TRANSFER FLAVOPROTEIN ALPHA"/>
    <property type="match status" value="1"/>
</dbReference>
<name>A0A318XI57_9FIRM</name>
<proteinExistence type="inferred from homology"/>
<evidence type="ECO:0000256" key="1">
    <source>
        <dbReference type="ARBA" id="ARBA00005817"/>
    </source>
</evidence>
<feature type="domain" description="Electron transfer flavoprotein alpha subunit C-terminal" evidence="2">
    <location>
        <begin position="213"/>
        <end position="286"/>
    </location>
</feature>
<comment type="caution">
    <text evidence="4">The sequence shown here is derived from an EMBL/GenBank/DDBJ whole genome shotgun (WGS) entry which is preliminary data.</text>
</comment>
<dbReference type="InterPro" id="IPR029035">
    <property type="entry name" value="DHS-like_NAD/FAD-binding_dom"/>
</dbReference>
<sequence length="328" mass="36469">MNTKEELKQIVVIGDLHGDIEFDQQVTSIAASIGRDWNKQVLFIQLIDMSDGALEFYFDYGVDKIVKIDHNQFNMRQMNDILLEEIKALSPSLVLTGSNKQNCEIAANIATALEIGLVAECIAIKMDNGDKKLKFSRAAISSSVIADIICDECDIQMSTVKKDCFISQYMPCDHQKKSIIHKVIIGHNDNEMNYKLINKVAIEAANESVKLNSKVIIGVGRGAIKFMPRIEKLAEVLQTEIGVTRPLVDEGLMPHSQQIGQSGKSIKPDLYIALGVSGASQHVVGMLNAKKVIAVNIDEEAPIKKHCDYFIHLNVEEFINNILKECEK</sequence>
<reference evidence="4 5" key="1">
    <citation type="submission" date="2018-06" db="EMBL/GenBank/DDBJ databases">
        <title>Genomic Encyclopedia of Type Strains, Phase I: the one thousand microbial genomes (KMG-I) project.</title>
        <authorList>
            <person name="Kyrpides N."/>
        </authorList>
    </citation>
    <scope>NUCLEOTIDE SEQUENCE [LARGE SCALE GENOMIC DNA]</scope>
    <source>
        <strain evidence="4 5">DSM 19573</strain>
    </source>
</reference>
<dbReference type="PANTHER" id="PTHR43153:SF1">
    <property type="entry name" value="ELECTRON TRANSFER FLAVOPROTEIN SUBUNIT ALPHA, MITOCHONDRIAL"/>
    <property type="match status" value="1"/>
</dbReference>
<protein>
    <submittedName>
        <fullName evidence="4">Electron transfer flavoprotein alpha subunit apoprotein</fullName>
    </submittedName>
</protein>
<dbReference type="Pfam" id="PF00766">
    <property type="entry name" value="ETF_alpha"/>
    <property type="match status" value="1"/>
</dbReference>
<accession>A0A318XI57</accession>
<dbReference type="GO" id="GO:0050660">
    <property type="term" value="F:flavin adenine dinucleotide binding"/>
    <property type="evidence" value="ECO:0007669"/>
    <property type="project" value="InterPro"/>
</dbReference>
<evidence type="ECO:0000313" key="5">
    <source>
        <dbReference type="Proteomes" id="UP000248132"/>
    </source>
</evidence>
<dbReference type="InterPro" id="IPR014730">
    <property type="entry name" value="ETF_a/b_N"/>
</dbReference>
<dbReference type="Gene3D" id="3.40.50.620">
    <property type="entry name" value="HUPs"/>
    <property type="match status" value="1"/>
</dbReference>
<feature type="domain" description="Electron transfer flavoprotein alpha/beta-subunit N-terminal" evidence="3">
    <location>
        <begin position="58"/>
        <end position="166"/>
    </location>
</feature>
<dbReference type="Gene3D" id="3.40.50.1220">
    <property type="entry name" value="TPP-binding domain"/>
    <property type="match status" value="1"/>
</dbReference>
<evidence type="ECO:0000313" key="4">
    <source>
        <dbReference type="EMBL" id="PYG84945.1"/>
    </source>
</evidence>
<dbReference type="Pfam" id="PF01012">
    <property type="entry name" value="ETF"/>
    <property type="match status" value="1"/>
</dbReference>
<dbReference type="InterPro" id="IPR001308">
    <property type="entry name" value="ETF_a/FixB"/>
</dbReference>
<dbReference type="GO" id="GO:0009055">
    <property type="term" value="F:electron transfer activity"/>
    <property type="evidence" value="ECO:0007669"/>
    <property type="project" value="InterPro"/>
</dbReference>
<keyword evidence="5" id="KW-1185">Reference proteome</keyword>
<dbReference type="Proteomes" id="UP000248132">
    <property type="component" value="Unassembled WGS sequence"/>
</dbReference>
<dbReference type="InterPro" id="IPR014731">
    <property type="entry name" value="ETF_asu_C"/>
</dbReference>
<gene>
    <name evidence="4" type="ORF">LY28_03403</name>
</gene>
<evidence type="ECO:0000259" key="3">
    <source>
        <dbReference type="Pfam" id="PF01012"/>
    </source>
</evidence>
<dbReference type="SUPFAM" id="SSF52402">
    <property type="entry name" value="Adenine nucleotide alpha hydrolases-like"/>
    <property type="match status" value="1"/>
</dbReference>
<comment type="similarity">
    <text evidence="1">Belongs to the ETF alpha-subunit/FixB family.</text>
</comment>
<evidence type="ECO:0000259" key="2">
    <source>
        <dbReference type="Pfam" id="PF00766"/>
    </source>
</evidence>
<organism evidence="4 5">
    <name type="scientific">Ruminiclostridium sufflavum DSM 19573</name>
    <dbReference type="NCBI Taxonomy" id="1121337"/>
    <lineage>
        <taxon>Bacteria</taxon>
        <taxon>Bacillati</taxon>
        <taxon>Bacillota</taxon>
        <taxon>Clostridia</taxon>
        <taxon>Eubacteriales</taxon>
        <taxon>Oscillospiraceae</taxon>
        <taxon>Ruminiclostridium</taxon>
    </lineage>
</organism>
<dbReference type="OrthoDB" id="9770286at2"/>
<dbReference type="GO" id="GO:0033539">
    <property type="term" value="P:fatty acid beta-oxidation using acyl-CoA dehydrogenase"/>
    <property type="evidence" value="ECO:0007669"/>
    <property type="project" value="TreeGrafter"/>
</dbReference>
<dbReference type="EMBL" id="QKMR01000027">
    <property type="protein sequence ID" value="PYG84945.1"/>
    <property type="molecule type" value="Genomic_DNA"/>
</dbReference>
<dbReference type="RefSeq" id="WP_110463361.1">
    <property type="nucleotide sequence ID" value="NZ_QKMR01000027.1"/>
</dbReference>
<dbReference type="AlphaFoldDB" id="A0A318XI57"/>